<dbReference type="Pfam" id="PF17179">
    <property type="entry name" value="Fer4_22"/>
    <property type="match status" value="1"/>
</dbReference>
<sequence length="391" mass="43398">MSTQTTAHILARADLDALFEVLAGDGFEVVGPTIRDEAIVYEHIDGEDDLPVGWTDEQEAATYRLARRDDEAVFAYNVGPTAWKRFLRPPRQTLVEIEQRDDGSVRFEPAPMPRERYAFVGVRSCDLSAIGVLDRVLTQDAYEDPRYAARRSSLFVVVVNCAEAGGTCFCTSMGTGPRAEAGFDIALTEVLGGDGDGEHHFVVEAASEAGRALVDRLPTRQATDEERTRVDKICEQTAASMGRVLETDGIREMLQDNPEHPRWDDVAQRCLTCTNCTLVCPTCFCTSVEDSTDLTGKVAKREQRWDSCFTLDFSYLHGGSVRRTNKGRYRQWMTHKLSTWYDQFGSSGCVGCGRCITWCPVGIDITEEAAAIRASTDKDYTSPNTRPEAGR</sequence>
<organism evidence="5 6">
    <name type="scientific">Persicimonas caeni</name>
    <dbReference type="NCBI Taxonomy" id="2292766"/>
    <lineage>
        <taxon>Bacteria</taxon>
        <taxon>Deltaproteobacteria</taxon>
        <taxon>Bradymonadales</taxon>
        <taxon>Bradymonadaceae</taxon>
        <taxon>Persicimonas</taxon>
    </lineage>
</organism>
<gene>
    <name evidence="5" type="ORF">FIV42_01965</name>
</gene>
<keyword evidence="3" id="KW-0411">Iron-sulfur</keyword>
<dbReference type="RefSeq" id="WP_141196042.1">
    <property type="nucleotide sequence ID" value="NZ_CP041186.1"/>
</dbReference>
<dbReference type="InterPro" id="IPR017896">
    <property type="entry name" value="4Fe4S_Fe-S-bd"/>
</dbReference>
<dbReference type="InterPro" id="IPR017900">
    <property type="entry name" value="4Fe4S_Fe_S_CS"/>
</dbReference>
<evidence type="ECO:0000313" key="6">
    <source>
        <dbReference type="Proteomes" id="UP000315995"/>
    </source>
</evidence>
<accession>A0A5B8Y422</accession>
<keyword evidence="1" id="KW-0479">Metal-binding</keyword>
<evidence type="ECO:0000313" key="5">
    <source>
        <dbReference type="EMBL" id="QDG49545.1"/>
    </source>
</evidence>
<keyword evidence="2" id="KW-0408">Iron</keyword>
<dbReference type="PANTHER" id="PTHR40447:SF1">
    <property type="entry name" value="ANAEROBIC SULFITE REDUCTASE SUBUNIT A"/>
    <property type="match status" value="1"/>
</dbReference>
<protein>
    <submittedName>
        <fullName evidence="5">Sulfite reductase subunit A</fullName>
    </submittedName>
</protein>
<dbReference type="Gene3D" id="1.10.1060.10">
    <property type="entry name" value="Alpha-helical ferredoxin"/>
    <property type="match status" value="1"/>
</dbReference>
<dbReference type="GO" id="GO:0046872">
    <property type="term" value="F:metal ion binding"/>
    <property type="evidence" value="ECO:0007669"/>
    <property type="project" value="UniProtKB-KW"/>
</dbReference>
<evidence type="ECO:0000259" key="4">
    <source>
        <dbReference type="PROSITE" id="PS51379"/>
    </source>
</evidence>
<dbReference type="OrthoDB" id="9795302at2"/>
<proteinExistence type="predicted"/>
<feature type="domain" description="4Fe-4S ferredoxin-type" evidence="4">
    <location>
        <begin position="340"/>
        <end position="368"/>
    </location>
</feature>
<evidence type="ECO:0000256" key="3">
    <source>
        <dbReference type="ARBA" id="ARBA00023014"/>
    </source>
</evidence>
<dbReference type="EMBL" id="CP041186">
    <property type="protein sequence ID" value="QDG49545.1"/>
    <property type="molecule type" value="Genomic_DNA"/>
</dbReference>
<dbReference type="AlphaFoldDB" id="A0A4Y6PP14"/>
<evidence type="ECO:0000256" key="2">
    <source>
        <dbReference type="ARBA" id="ARBA00023004"/>
    </source>
</evidence>
<accession>A0A4Y6PP14</accession>
<dbReference type="PANTHER" id="PTHR40447">
    <property type="entry name" value="ANAEROBIC SULFITE REDUCTASE SUBUNIT A"/>
    <property type="match status" value="1"/>
</dbReference>
<feature type="domain" description="4Fe-4S ferredoxin-type" evidence="4">
    <location>
        <begin position="259"/>
        <end position="291"/>
    </location>
</feature>
<dbReference type="Proteomes" id="UP000315995">
    <property type="component" value="Chromosome"/>
</dbReference>
<dbReference type="PROSITE" id="PS51379">
    <property type="entry name" value="4FE4S_FER_2"/>
    <property type="match status" value="2"/>
</dbReference>
<dbReference type="PROSITE" id="PS00198">
    <property type="entry name" value="4FE4S_FER_1"/>
    <property type="match status" value="2"/>
</dbReference>
<evidence type="ECO:0000256" key="1">
    <source>
        <dbReference type="ARBA" id="ARBA00022723"/>
    </source>
</evidence>
<dbReference type="GO" id="GO:0051536">
    <property type="term" value="F:iron-sulfur cluster binding"/>
    <property type="evidence" value="ECO:0007669"/>
    <property type="project" value="UniProtKB-KW"/>
</dbReference>
<dbReference type="InterPro" id="IPR009051">
    <property type="entry name" value="Helical_ferredxn"/>
</dbReference>
<keyword evidence="6" id="KW-1185">Reference proteome</keyword>
<name>A0A4Y6PP14_PERCE</name>
<dbReference type="SUPFAM" id="SSF46548">
    <property type="entry name" value="alpha-helical ferredoxin"/>
    <property type="match status" value="1"/>
</dbReference>
<reference evidence="5 6" key="1">
    <citation type="submission" date="2019-06" db="EMBL/GenBank/DDBJ databases">
        <title>Persicimonas caeni gen. nov., sp. nov., a predatory bacterium isolated from solar saltern.</title>
        <authorList>
            <person name="Wang S."/>
        </authorList>
    </citation>
    <scope>NUCLEOTIDE SEQUENCE [LARGE SCALE GENOMIC DNA]</scope>
    <source>
        <strain evidence="5 6">YN101</strain>
    </source>
</reference>